<sequence length="106" mass="12263">MVLPRPAARLRWGSVMFYRQGTTLPPVEEFRTELCIHDLDSDACRMVLLRPVRRYMQRSSVMFVTPRHDINRPVKNSEQNSVSTDLTFSCMRDGPPRPVRPVYAVG</sequence>
<proteinExistence type="predicted"/>
<dbReference type="EMBL" id="BMAO01000425">
    <property type="protein sequence ID" value="GFQ66812.1"/>
    <property type="molecule type" value="Genomic_DNA"/>
</dbReference>
<organism evidence="2 3">
    <name type="scientific">Trichonephila clavata</name>
    <name type="common">Joro spider</name>
    <name type="synonym">Nephila clavata</name>
    <dbReference type="NCBI Taxonomy" id="2740835"/>
    <lineage>
        <taxon>Eukaryota</taxon>
        <taxon>Metazoa</taxon>
        <taxon>Ecdysozoa</taxon>
        <taxon>Arthropoda</taxon>
        <taxon>Chelicerata</taxon>
        <taxon>Arachnida</taxon>
        <taxon>Araneae</taxon>
        <taxon>Araneomorphae</taxon>
        <taxon>Entelegynae</taxon>
        <taxon>Araneoidea</taxon>
        <taxon>Nephilidae</taxon>
        <taxon>Trichonephila</taxon>
    </lineage>
</organism>
<keyword evidence="3" id="KW-1185">Reference proteome</keyword>
<accession>A0A8X6H488</accession>
<feature type="compositionally biased region" description="Polar residues" evidence="1">
    <location>
        <begin position="74"/>
        <end position="87"/>
    </location>
</feature>
<evidence type="ECO:0000313" key="3">
    <source>
        <dbReference type="Proteomes" id="UP000887116"/>
    </source>
</evidence>
<name>A0A8X6H488_TRICU</name>
<comment type="caution">
    <text evidence="2">The sequence shown here is derived from an EMBL/GenBank/DDBJ whole genome shotgun (WGS) entry which is preliminary data.</text>
</comment>
<evidence type="ECO:0000313" key="2">
    <source>
        <dbReference type="EMBL" id="GFQ66812.1"/>
    </source>
</evidence>
<protein>
    <submittedName>
        <fullName evidence="2">Uncharacterized protein</fullName>
    </submittedName>
</protein>
<feature type="region of interest" description="Disordered" evidence="1">
    <location>
        <begin position="72"/>
        <end position="106"/>
    </location>
</feature>
<dbReference type="AlphaFoldDB" id="A0A8X6H488"/>
<gene>
    <name evidence="2" type="ORF">TNCT_574811</name>
</gene>
<reference evidence="2" key="1">
    <citation type="submission" date="2020-07" db="EMBL/GenBank/DDBJ databases">
        <title>Multicomponent nature underlies the extraordinary mechanical properties of spider dragline silk.</title>
        <authorList>
            <person name="Kono N."/>
            <person name="Nakamura H."/>
            <person name="Mori M."/>
            <person name="Yoshida Y."/>
            <person name="Ohtoshi R."/>
            <person name="Malay A.D."/>
            <person name="Moran D.A.P."/>
            <person name="Tomita M."/>
            <person name="Numata K."/>
            <person name="Arakawa K."/>
        </authorList>
    </citation>
    <scope>NUCLEOTIDE SEQUENCE</scope>
</reference>
<dbReference type="Proteomes" id="UP000887116">
    <property type="component" value="Unassembled WGS sequence"/>
</dbReference>
<evidence type="ECO:0000256" key="1">
    <source>
        <dbReference type="SAM" id="MobiDB-lite"/>
    </source>
</evidence>